<dbReference type="EMBL" id="ADBV01000860">
    <property type="protein sequence ID" value="EJW86126.1"/>
    <property type="molecule type" value="Genomic_DNA"/>
</dbReference>
<sequence>HFEDATTISNIITTSSITIDLEEEKERMVVEVLQCISLDNLRGDAMLICHNEDDL</sequence>
<reference evidence="2" key="1">
    <citation type="submission" date="2012-08" db="EMBL/GenBank/DDBJ databases">
        <title>The Genome Sequence of Wuchereria bancrofti.</title>
        <authorList>
            <person name="Nutman T.B."/>
            <person name="Fink D.L."/>
            <person name="Russ C."/>
            <person name="Young S."/>
            <person name="Zeng Q."/>
            <person name="Koehrsen M."/>
            <person name="Alvarado L."/>
            <person name="Berlin A."/>
            <person name="Chapman S.B."/>
            <person name="Chen Z."/>
            <person name="Freedman E."/>
            <person name="Gellesch M."/>
            <person name="Goldberg J."/>
            <person name="Griggs A."/>
            <person name="Gujja S."/>
            <person name="Heilman E.R."/>
            <person name="Heiman D."/>
            <person name="Hepburn T."/>
            <person name="Howarth C."/>
            <person name="Jen D."/>
            <person name="Larson L."/>
            <person name="Lewis B."/>
            <person name="Mehta T."/>
            <person name="Park D."/>
            <person name="Pearson M."/>
            <person name="Roberts A."/>
            <person name="Saif S."/>
            <person name="Shea T."/>
            <person name="Shenoy N."/>
            <person name="Sisk P."/>
            <person name="Stolte C."/>
            <person name="Sykes S."/>
            <person name="Walk T."/>
            <person name="White J."/>
            <person name="Yandava C."/>
            <person name="Haas B."/>
            <person name="Henn M.R."/>
            <person name="Nusbaum C."/>
            <person name="Birren B."/>
        </authorList>
    </citation>
    <scope>NUCLEOTIDE SEQUENCE [LARGE SCALE GENOMIC DNA]</scope>
    <source>
        <strain evidence="2">NA</strain>
    </source>
</reference>
<name>J9EU79_WUCBA</name>
<evidence type="ECO:0000313" key="2">
    <source>
        <dbReference type="Proteomes" id="UP000004810"/>
    </source>
</evidence>
<accession>J9EU79</accession>
<protein>
    <submittedName>
        <fullName evidence="1">Uncharacterized protein</fullName>
    </submittedName>
</protein>
<proteinExistence type="predicted"/>
<gene>
    <name evidence="1" type="ORF">WUBG_02966</name>
</gene>
<evidence type="ECO:0000313" key="1">
    <source>
        <dbReference type="EMBL" id="EJW86126.1"/>
    </source>
</evidence>
<feature type="non-terminal residue" evidence="1">
    <location>
        <position position="1"/>
    </location>
</feature>
<dbReference type="Proteomes" id="UP000004810">
    <property type="component" value="Unassembled WGS sequence"/>
</dbReference>
<dbReference type="AlphaFoldDB" id="J9EU79"/>
<comment type="caution">
    <text evidence="1">The sequence shown here is derived from an EMBL/GenBank/DDBJ whole genome shotgun (WGS) entry which is preliminary data.</text>
</comment>
<organism evidence="1 2">
    <name type="scientific">Wuchereria bancrofti</name>
    <dbReference type="NCBI Taxonomy" id="6293"/>
    <lineage>
        <taxon>Eukaryota</taxon>
        <taxon>Metazoa</taxon>
        <taxon>Ecdysozoa</taxon>
        <taxon>Nematoda</taxon>
        <taxon>Chromadorea</taxon>
        <taxon>Rhabditida</taxon>
        <taxon>Spirurina</taxon>
        <taxon>Spiruromorpha</taxon>
        <taxon>Filarioidea</taxon>
        <taxon>Onchocercidae</taxon>
        <taxon>Wuchereria</taxon>
    </lineage>
</organism>